<evidence type="ECO:0000256" key="8">
    <source>
        <dbReference type="ARBA" id="ARBA00023065"/>
    </source>
</evidence>
<evidence type="ECO:0008006" key="15">
    <source>
        <dbReference type="Google" id="ProtNLM"/>
    </source>
</evidence>
<feature type="transmembrane region" description="Helical" evidence="12">
    <location>
        <begin position="783"/>
        <end position="804"/>
    </location>
</feature>
<dbReference type="GO" id="GO:0015252">
    <property type="term" value="F:proton channel activity"/>
    <property type="evidence" value="ECO:0007669"/>
    <property type="project" value="InterPro"/>
</dbReference>
<keyword evidence="3" id="KW-0813">Transport</keyword>
<keyword evidence="6" id="KW-0375">Hydrogen ion transport</keyword>
<dbReference type="EMBL" id="CADEBD010000494">
    <property type="protein sequence ID" value="CAB3256659.1"/>
    <property type="molecule type" value="Genomic_DNA"/>
</dbReference>
<feature type="transmembrane region" description="Helical" evidence="12">
    <location>
        <begin position="590"/>
        <end position="613"/>
    </location>
</feature>
<accession>A0A8S1BAF6</accession>
<feature type="transmembrane region" description="Helical" evidence="12">
    <location>
        <begin position="712"/>
        <end position="733"/>
    </location>
</feature>
<keyword evidence="5 12" id="KW-0812">Transmembrane</keyword>
<feature type="transmembrane region" description="Helical" evidence="12">
    <location>
        <begin position="303"/>
        <end position="322"/>
    </location>
</feature>
<feature type="transmembrane region" description="Helical" evidence="12">
    <location>
        <begin position="619"/>
        <end position="644"/>
    </location>
</feature>
<dbReference type="GO" id="GO:0005886">
    <property type="term" value="C:plasma membrane"/>
    <property type="evidence" value="ECO:0007669"/>
    <property type="project" value="UniProtKB-SubCell"/>
</dbReference>
<feature type="transmembrane region" description="Helical" evidence="12">
    <location>
        <begin position="342"/>
        <end position="360"/>
    </location>
</feature>
<feature type="transmembrane region" description="Helical" evidence="12">
    <location>
        <begin position="169"/>
        <end position="189"/>
    </location>
</feature>
<evidence type="ECO:0000256" key="1">
    <source>
        <dbReference type="ARBA" id="ARBA00004651"/>
    </source>
</evidence>
<proteinExistence type="inferred from homology"/>
<evidence type="ECO:0000256" key="5">
    <source>
        <dbReference type="ARBA" id="ARBA00022692"/>
    </source>
</evidence>
<feature type="compositionally biased region" description="Basic and acidic residues" evidence="11">
    <location>
        <begin position="213"/>
        <end position="262"/>
    </location>
</feature>
<dbReference type="OrthoDB" id="4506189at2759"/>
<dbReference type="Proteomes" id="UP000494256">
    <property type="component" value="Unassembled WGS sequence"/>
</dbReference>
<name>A0A8S1BAF6_ARCPL</name>
<evidence type="ECO:0000256" key="11">
    <source>
        <dbReference type="SAM" id="MobiDB-lite"/>
    </source>
</evidence>
<evidence type="ECO:0000256" key="6">
    <source>
        <dbReference type="ARBA" id="ARBA00022781"/>
    </source>
</evidence>
<dbReference type="Pfam" id="PF03189">
    <property type="entry name" value="Otopetrin"/>
    <property type="match status" value="1"/>
</dbReference>
<comment type="caution">
    <text evidence="13">The sequence shown here is derived from an EMBL/GenBank/DDBJ whole genome shotgun (WGS) entry which is preliminary data.</text>
</comment>
<feature type="transmembrane region" description="Helical" evidence="12">
    <location>
        <begin position="522"/>
        <end position="542"/>
    </location>
</feature>
<evidence type="ECO:0000313" key="14">
    <source>
        <dbReference type="Proteomes" id="UP000494256"/>
    </source>
</evidence>
<feature type="compositionally biased region" description="Low complexity" evidence="11">
    <location>
        <begin position="263"/>
        <end position="274"/>
    </location>
</feature>
<dbReference type="PANTHER" id="PTHR21522:SF62">
    <property type="entry name" value="OTOPETRIN-LIKE A, ISOFORM C"/>
    <property type="match status" value="1"/>
</dbReference>
<evidence type="ECO:0000256" key="12">
    <source>
        <dbReference type="SAM" id="Phobius"/>
    </source>
</evidence>
<dbReference type="PANTHER" id="PTHR21522">
    <property type="entry name" value="PROTON CHANNEL OTOP"/>
    <property type="match status" value="1"/>
</dbReference>
<keyword evidence="7 12" id="KW-1133">Transmembrane helix</keyword>
<feature type="transmembrane region" description="Helical" evidence="12">
    <location>
        <begin position="132"/>
        <end position="154"/>
    </location>
</feature>
<evidence type="ECO:0000256" key="4">
    <source>
        <dbReference type="ARBA" id="ARBA00022475"/>
    </source>
</evidence>
<evidence type="ECO:0000256" key="7">
    <source>
        <dbReference type="ARBA" id="ARBA00022989"/>
    </source>
</evidence>
<dbReference type="AlphaFoldDB" id="A0A8S1BAF6"/>
<feature type="transmembrane region" description="Helical" evidence="12">
    <location>
        <begin position="754"/>
        <end position="771"/>
    </location>
</feature>
<keyword evidence="9 12" id="KW-0472">Membrane</keyword>
<sequence>MRTALSAFNSGWREADDEEDIIVKVRVREFYIAMQRCPYIHEMKERLLGAPVEPEQKEAPRVEPQETQVGTIVKLNSDGYGSHTSPARAPLVTDECDAAPDEIEALTPTETVLRYRACCQPENTPKNAKTSLFIISSFIYAKLLVVVCVAYVISDVITHNLPLYYYEGFFTYLYGMSILFLLYVFCFLLQESACCSGSPPKPKPPPKAKKPKKEKEKKTKDKESKEGKDGKDGKKDKKEGKSKEKGKDKDAEKEKPCKESKKQSFQQQQQLQTQDIEELEAGPVARPARRRKTSQNDHSHGSFFLRIGAIAFGLGTMIYNGLEFGTFFELPLDSPCYLILKGVNPVLQMVFTFMQMYFIFMNSRLNIHRFKVIARFGLMHVVATNICVWIRTLVLESLKEITDYHVKNPQGISEEGVLGKVIRKHTLRHSGKVFGAASTAATSIASTVLTTAKTAGEQLMNVVSSTSTAAPITTPGTMPNSSEVFESYDAISPAALIANIDNTTVCGRNPIMGTIVTDSAPYLYPFIIEYSLIGAAVIYVMWKHIGRYPSVANDEDLERRLEAVLSRRAAALAAAQRGNRVDCAGASKGLFCGLLLLVASLICLILFFVLIRHHELKRLSIYLADVSHCALMVLSILAILIGFIRGRVMKWSNTPSSCTEPLRRVQSLKFRSEEQSDLNDILLRVSAFGLFVYAVFSVIAGGMGAFTHEPNLLVMITGCLSVLQVVLQLLFIADVSRRRVHLPEQERSKPARQAVTFLLICNVTMWLIYTFEAQKVLANPVQLDFYGFVAWSLVQRFTLPLCIFHRFHSAVTLAEIWKTSYKARLE</sequence>
<comment type="subcellular location">
    <subcellularLocation>
        <location evidence="1">Cell membrane</location>
        <topology evidence="1">Multi-pass membrane protein</topology>
    </subcellularLocation>
</comment>
<reference evidence="13 14" key="1">
    <citation type="submission" date="2020-04" db="EMBL/GenBank/DDBJ databases">
        <authorList>
            <person name="Wallbank WR R."/>
            <person name="Pardo Diaz C."/>
            <person name="Kozak K."/>
            <person name="Martin S."/>
            <person name="Jiggins C."/>
            <person name="Moest M."/>
            <person name="Warren A I."/>
            <person name="Byers J.R.P. K."/>
            <person name="Montejo-Kovacevich G."/>
            <person name="Yen C E."/>
        </authorList>
    </citation>
    <scope>NUCLEOTIDE SEQUENCE [LARGE SCALE GENOMIC DNA]</scope>
</reference>
<evidence type="ECO:0000256" key="10">
    <source>
        <dbReference type="ARBA" id="ARBA00023303"/>
    </source>
</evidence>
<feature type="transmembrane region" description="Helical" evidence="12">
    <location>
        <begin position="681"/>
        <end position="706"/>
    </location>
</feature>
<keyword evidence="4" id="KW-1003">Cell membrane</keyword>
<evidence type="ECO:0000256" key="9">
    <source>
        <dbReference type="ARBA" id="ARBA00023136"/>
    </source>
</evidence>
<evidence type="ECO:0000256" key="3">
    <source>
        <dbReference type="ARBA" id="ARBA00022448"/>
    </source>
</evidence>
<feature type="region of interest" description="Disordered" evidence="11">
    <location>
        <begin position="195"/>
        <end position="298"/>
    </location>
</feature>
<feature type="transmembrane region" description="Helical" evidence="12">
    <location>
        <begin position="372"/>
        <end position="394"/>
    </location>
</feature>
<organism evidence="13 14">
    <name type="scientific">Arctia plantaginis</name>
    <name type="common">Wood tiger moth</name>
    <name type="synonym">Phalaena plantaginis</name>
    <dbReference type="NCBI Taxonomy" id="874455"/>
    <lineage>
        <taxon>Eukaryota</taxon>
        <taxon>Metazoa</taxon>
        <taxon>Ecdysozoa</taxon>
        <taxon>Arthropoda</taxon>
        <taxon>Hexapoda</taxon>
        <taxon>Insecta</taxon>
        <taxon>Pterygota</taxon>
        <taxon>Neoptera</taxon>
        <taxon>Endopterygota</taxon>
        <taxon>Lepidoptera</taxon>
        <taxon>Glossata</taxon>
        <taxon>Ditrysia</taxon>
        <taxon>Noctuoidea</taxon>
        <taxon>Erebidae</taxon>
        <taxon>Arctiinae</taxon>
        <taxon>Arctia</taxon>
    </lineage>
</organism>
<protein>
    <recommendedName>
        <fullName evidence="15">Otopetrin</fullName>
    </recommendedName>
</protein>
<comment type="similarity">
    <text evidence="2">Belongs to the otopetrin family.</text>
</comment>
<keyword evidence="8" id="KW-0406">Ion transport</keyword>
<evidence type="ECO:0000256" key="2">
    <source>
        <dbReference type="ARBA" id="ARBA00006513"/>
    </source>
</evidence>
<evidence type="ECO:0000313" key="13">
    <source>
        <dbReference type="EMBL" id="CAB3256659.1"/>
    </source>
</evidence>
<gene>
    <name evidence="13" type="ORF">APLA_LOCUS15684</name>
</gene>
<keyword evidence="10" id="KW-0407">Ion channel</keyword>
<dbReference type="InterPro" id="IPR004878">
    <property type="entry name" value="Otopetrin"/>
</dbReference>